<comment type="caution">
    <text evidence="2">The sequence shown here is derived from an EMBL/GenBank/DDBJ whole genome shotgun (WGS) entry which is preliminary data.</text>
</comment>
<evidence type="ECO:0000256" key="1">
    <source>
        <dbReference type="SAM" id="Phobius"/>
    </source>
</evidence>
<dbReference type="RefSeq" id="WP_167272529.1">
    <property type="nucleotide sequence ID" value="NZ_JAASQJ010000003.1"/>
</dbReference>
<sequence>MVTKTIILLITAVSTSLIGGLLYAYSVSVSPGLGRLTDLAYLSAMQAINKAILNPLFFASFIGTAVLLPVSTYLHYNNSGPSPRFYFLLAASVIYLIGVLGVTIGGNVPLNEWLAKINLSSLDSAEAAKARLRFEGPWNRLHSIRTFSAFLAVVLTICACLMQPAIEK</sequence>
<feature type="transmembrane region" description="Helical" evidence="1">
    <location>
        <begin position="147"/>
        <end position="166"/>
    </location>
</feature>
<reference evidence="2 3" key="1">
    <citation type="submission" date="2020-03" db="EMBL/GenBank/DDBJ databases">
        <title>Genomic Encyclopedia of Type Strains, Phase IV (KMG-IV): sequencing the most valuable type-strain genomes for metagenomic binning, comparative biology and taxonomic classification.</title>
        <authorList>
            <person name="Goeker M."/>
        </authorList>
    </citation>
    <scope>NUCLEOTIDE SEQUENCE [LARGE SCALE GENOMIC DNA]</scope>
    <source>
        <strain evidence="2 3">DSM 102865</strain>
    </source>
</reference>
<name>A0ABX0UQM1_9BACT</name>
<proteinExistence type="predicted"/>
<dbReference type="Proteomes" id="UP001179181">
    <property type="component" value="Unassembled WGS sequence"/>
</dbReference>
<feature type="transmembrane region" description="Helical" evidence="1">
    <location>
        <begin position="6"/>
        <end position="25"/>
    </location>
</feature>
<feature type="transmembrane region" description="Helical" evidence="1">
    <location>
        <begin position="52"/>
        <end position="74"/>
    </location>
</feature>
<dbReference type="Pfam" id="PF08592">
    <property type="entry name" value="Anthrone_oxy"/>
    <property type="match status" value="1"/>
</dbReference>
<accession>A0ABX0UQM1</accession>
<keyword evidence="1" id="KW-0812">Transmembrane</keyword>
<evidence type="ECO:0000313" key="2">
    <source>
        <dbReference type="EMBL" id="NIJ54404.1"/>
    </source>
</evidence>
<dbReference type="InterPro" id="IPR013901">
    <property type="entry name" value="Anthrone_oxy"/>
</dbReference>
<protein>
    <submittedName>
        <fullName evidence="2">Membrane protein</fullName>
    </submittedName>
</protein>
<feature type="transmembrane region" description="Helical" evidence="1">
    <location>
        <begin position="86"/>
        <end position="110"/>
    </location>
</feature>
<gene>
    <name evidence="2" type="ORF">FHS68_003586</name>
</gene>
<dbReference type="EMBL" id="JAASQJ010000003">
    <property type="protein sequence ID" value="NIJ54404.1"/>
    <property type="molecule type" value="Genomic_DNA"/>
</dbReference>
<evidence type="ECO:0000313" key="3">
    <source>
        <dbReference type="Proteomes" id="UP001179181"/>
    </source>
</evidence>
<keyword evidence="1" id="KW-0472">Membrane</keyword>
<keyword evidence="1" id="KW-1133">Transmembrane helix</keyword>
<keyword evidence="3" id="KW-1185">Reference proteome</keyword>
<organism evidence="2 3">
    <name type="scientific">Dyadobacter arcticus</name>
    <dbReference type="NCBI Taxonomy" id="1078754"/>
    <lineage>
        <taxon>Bacteria</taxon>
        <taxon>Pseudomonadati</taxon>
        <taxon>Bacteroidota</taxon>
        <taxon>Cytophagia</taxon>
        <taxon>Cytophagales</taxon>
        <taxon>Spirosomataceae</taxon>
        <taxon>Dyadobacter</taxon>
    </lineage>
</organism>